<accession>A0ABV2AE21</accession>
<name>A0ABV2AE21_9EUKA</name>
<proteinExistence type="predicted"/>
<evidence type="ECO:0000313" key="1">
    <source>
        <dbReference type="EMBL" id="MES1917990.1"/>
    </source>
</evidence>
<reference evidence="1 2" key="1">
    <citation type="journal article" date="2024" name="BMC Biol.">
        <title>Comparative genomics of Ascetosporea gives new insight into the evolutionary basis for animal parasitism in Rhizaria.</title>
        <authorList>
            <person name="Hiltunen Thoren M."/>
            <person name="Onut-Brannstrom I."/>
            <person name="Alfjorden A."/>
            <person name="Peckova H."/>
            <person name="Swords F."/>
            <person name="Hooper C."/>
            <person name="Holzer A.S."/>
            <person name="Bass D."/>
            <person name="Burki F."/>
        </authorList>
    </citation>
    <scope>NUCLEOTIDE SEQUENCE [LARGE SCALE GENOMIC DNA]</scope>
    <source>
        <strain evidence="1">20-A016</strain>
    </source>
</reference>
<protein>
    <submittedName>
        <fullName evidence="1">Uncharacterized protein</fullName>
    </submittedName>
</protein>
<dbReference type="Proteomes" id="UP001439008">
    <property type="component" value="Unassembled WGS sequence"/>
</dbReference>
<comment type="caution">
    <text evidence="1">The sequence shown here is derived from an EMBL/GenBank/DDBJ whole genome shotgun (WGS) entry which is preliminary data.</text>
</comment>
<gene>
    <name evidence="1" type="ORF">MHBO_000026</name>
</gene>
<sequence>MLKTIEETRRFEQCVYQIKKEIKEAEKRHKTTKNLLNKYKHQKTKPINFRENKFAKKQERASENLSKSMSQLKISNKDVPTFKNTLKSNLSKSFQISKTEITNQKIKPHSKTSFEEPENKYLKITDIGREASAKTIALYFDRSSEQNKIVWVAVFTSRNGILSTVINFADTEFAQTAFLYSKTHLLIGRTMRAKFLSNFEISLLFQNKVLSVYLNSKFSELDWRKDFENCRAINIDNKQNLTFQNFNKQSLNACEDADRREFAAKNENSNWFSGGFSHSKDNGRNFCCQESGLYRPKTFVDSNIQLAPEIQWTAEIVNRKINEGICKIVSEQLTVL</sequence>
<dbReference type="EMBL" id="JBDODL010000004">
    <property type="protein sequence ID" value="MES1917990.1"/>
    <property type="molecule type" value="Genomic_DNA"/>
</dbReference>
<keyword evidence="2" id="KW-1185">Reference proteome</keyword>
<evidence type="ECO:0000313" key="2">
    <source>
        <dbReference type="Proteomes" id="UP001439008"/>
    </source>
</evidence>
<organism evidence="1 2">
    <name type="scientific">Bonamia ostreae</name>
    <dbReference type="NCBI Taxonomy" id="126728"/>
    <lineage>
        <taxon>Eukaryota</taxon>
        <taxon>Sar</taxon>
        <taxon>Rhizaria</taxon>
        <taxon>Endomyxa</taxon>
        <taxon>Ascetosporea</taxon>
        <taxon>Haplosporida</taxon>
        <taxon>Bonamia</taxon>
    </lineage>
</organism>